<accession>A0A2A6ZC71</accession>
<dbReference type="CDD" id="cd04847">
    <property type="entry name" value="Peptidases_S8_Subtilisin_like_2"/>
    <property type="match status" value="1"/>
</dbReference>
<name>A0A2A6ZC71_9FIRM</name>
<evidence type="ECO:0000313" key="2">
    <source>
        <dbReference type="EMBL" id="PDX58956.1"/>
    </source>
</evidence>
<comment type="caution">
    <text evidence="2">The sequence shown here is derived from an EMBL/GenBank/DDBJ whole genome shotgun (WGS) entry which is preliminary data.</text>
</comment>
<dbReference type="GO" id="GO:0006508">
    <property type="term" value="P:proteolysis"/>
    <property type="evidence" value="ECO:0007669"/>
    <property type="project" value="UniProtKB-KW"/>
</dbReference>
<dbReference type="InterPro" id="IPR034074">
    <property type="entry name" value="Y4bN_pept_dom"/>
</dbReference>
<dbReference type="GO" id="GO:0004252">
    <property type="term" value="F:serine-type endopeptidase activity"/>
    <property type="evidence" value="ECO:0007669"/>
    <property type="project" value="InterPro"/>
</dbReference>
<feature type="domain" description="Peptidase S8/S53" evidence="1">
    <location>
        <begin position="271"/>
        <end position="531"/>
    </location>
</feature>
<gene>
    <name evidence="2" type="ORF">CGS46_05540</name>
</gene>
<keyword evidence="3" id="KW-1185">Reference proteome</keyword>
<evidence type="ECO:0000313" key="3">
    <source>
        <dbReference type="Proteomes" id="UP000220752"/>
    </source>
</evidence>
<dbReference type="InterPro" id="IPR036852">
    <property type="entry name" value="Peptidase_S8/S53_dom_sf"/>
</dbReference>
<organism evidence="2 3">
    <name type="scientific">Faecalibacterium langellae</name>
    <dbReference type="NCBI Taxonomy" id="3435293"/>
    <lineage>
        <taxon>Bacteria</taxon>
        <taxon>Bacillati</taxon>
        <taxon>Bacillota</taxon>
        <taxon>Clostridia</taxon>
        <taxon>Eubacteriales</taxon>
        <taxon>Oscillospiraceae</taxon>
        <taxon>Faecalibacterium</taxon>
    </lineage>
</organism>
<reference evidence="2 3" key="1">
    <citation type="journal article" date="2017" name="Front. Microbiol.">
        <title>New Insights into the Diversity of the Genus Faecalibacterium.</title>
        <authorList>
            <person name="Benevides L."/>
            <person name="Burman S."/>
            <person name="Martin R."/>
            <person name="Robert V."/>
            <person name="Thomas M."/>
            <person name="Miquel S."/>
            <person name="Chain F."/>
            <person name="Sokol H."/>
            <person name="Bermudez-Humaran L.G."/>
            <person name="Morrison M."/>
            <person name="Langella P."/>
            <person name="Azevedo V.A."/>
            <person name="Chatel J.M."/>
            <person name="Soares S."/>
        </authorList>
    </citation>
    <scope>NUCLEOTIDE SEQUENCE [LARGE SCALE GENOMIC DNA]</scope>
    <source>
        <strain evidence="3">CNCM I-4540</strain>
    </source>
</reference>
<proteinExistence type="predicted"/>
<dbReference type="EMBL" id="NMTQ01000021">
    <property type="protein sequence ID" value="PDX58956.1"/>
    <property type="molecule type" value="Genomic_DNA"/>
</dbReference>
<keyword evidence="2" id="KW-0378">Hydrolase</keyword>
<sequence length="742" mass="83249">MNSILQLKGQFEHQSGNSGGGKRNIPVGRFVESAHILSLINDLRSLQTYWSEHTLIKGALISVYYTSVVAKSNRIRGLLCRGASDLNDSIRGAKFAGEAPHIQHVFTYYVGLDIITESIIRLVAAKEIVEHDYNGKISHKDIEALNNGHKQYKHSARLAKTNFVNVVVDAFYVQKFSVDFAETDEEKDAIVTLYRTDVKTEDVFRAIGIDYLNAKKIDENTVLLRPDEIACLKENAPYLIAMKVRDLREVPPEESIASDPHIVQIPEPKQEPIIGVIDTPFCEDVYFKDWVSYESMLGDGIELDARDYTHGTEVTSIIVDGPTINPMLDDGCGRFRVKHFGVAKMGRFSSYTILRSIRKAVSQNRDIKVWNLSLGSILPIKPNFISPEAAELDKIQSEFDVVFVIAGTNGNPDQKPIPIGAPADSLNSLVVNSVTLEGNPASYHRVGPVLSFFHKPDVSYYGGDIGQPMHVCTPTGEGFVKGTSFSAPWIARKMAYLICILGFSREIAKALIIDAAAGWNRKDDVSCSIGYGVVPQRIENIVKTADDEIRFVMTGTTDAYETYTYRIPVPIYKDKQPFYARAILCYFPKCMRDQGVDYTSTEMDIHFGRVVETKGKASISPINSNSQGDEGGKHLYEPEARQLYRKWDNVKLISEELKDRAVPRKVYGAGMWGLSIKTKERLKEKNGRGLSFGVVVTLKEMYGENRIDDFIKLCTMRGWVVNRIDVENQIDIYNKAEEEIEF</sequence>
<dbReference type="AlphaFoldDB" id="A0A2A6ZC71"/>
<dbReference type="SUPFAM" id="SSF52743">
    <property type="entry name" value="Subtilisin-like"/>
    <property type="match status" value="1"/>
</dbReference>
<protein>
    <submittedName>
        <fullName evidence="2">Serine protease</fullName>
    </submittedName>
</protein>
<dbReference type="Pfam" id="PF00082">
    <property type="entry name" value="Peptidase_S8"/>
    <property type="match status" value="1"/>
</dbReference>
<evidence type="ECO:0000259" key="1">
    <source>
        <dbReference type="Pfam" id="PF00082"/>
    </source>
</evidence>
<dbReference type="Proteomes" id="UP000220752">
    <property type="component" value="Unassembled WGS sequence"/>
</dbReference>
<keyword evidence="2" id="KW-0645">Protease</keyword>
<dbReference type="Gene3D" id="3.40.50.200">
    <property type="entry name" value="Peptidase S8/S53 domain"/>
    <property type="match status" value="1"/>
</dbReference>
<dbReference type="InterPro" id="IPR000209">
    <property type="entry name" value="Peptidase_S8/S53_dom"/>
</dbReference>